<keyword evidence="5" id="KW-0904">Protein phosphatase</keyword>
<reference evidence="8 9" key="1">
    <citation type="submission" date="2014-04" db="EMBL/GenBank/DDBJ databases">
        <authorList>
            <consortium name="DOE Joint Genome Institute"/>
            <person name="Kuo A."/>
            <person name="Martino E."/>
            <person name="Perotto S."/>
            <person name="Kohler A."/>
            <person name="Nagy L.G."/>
            <person name="Floudas D."/>
            <person name="Copeland A."/>
            <person name="Barry K.W."/>
            <person name="Cichocki N."/>
            <person name="Veneault-Fourrey C."/>
            <person name="LaButti K."/>
            <person name="Lindquist E.A."/>
            <person name="Lipzen A."/>
            <person name="Lundell T."/>
            <person name="Morin E."/>
            <person name="Murat C."/>
            <person name="Sun H."/>
            <person name="Tunlid A."/>
            <person name="Henrissat B."/>
            <person name="Grigoriev I.V."/>
            <person name="Hibbett D.S."/>
            <person name="Martin F."/>
            <person name="Nordberg H.P."/>
            <person name="Cantor M.N."/>
            <person name="Hua S.X."/>
        </authorList>
    </citation>
    <scope>NUCLEOTIDE SEQUENCE [LARGE SCALE GENOMIC DNA]</scope>
    <source>
        <strain evidence="8 9">Zn</strain>
    </source>
</reference>
<feature type="domain" description="Phosphotyrosine protein phosphatase I" evidence="7">
    <location>
        <begin position="1"/>
        <end position="139"/>
    </location>
</feature>
<evidence type="ECO:0000256" key="2">
    <source>
        <dbReference type="ARBA" id="ARBA00011063"/>
    </source>
</evidence>
<dbReference type="Proteomes" id="UP000054321">
    <property type="component" value="Unassembled WGS sequence"/>
</dbReference>
<sequence>MAQGVFQSIVSKQPYEGLISNIDSCGTGAYHVGSNPDSRTMSTLEDHGIADYKHTARKIHTSDFEKFDFIFAMDRDNLHDLQYIQRRVGSKARAKVMLFGSFSGRKHSEEISDPYYGARDGFDVAYEQCVRFSKNFLTQTFPQAKP</sequence>
<dbReference type="SUPFAM" id="SSF52788">
    <property type="entry name" value="Phosphotyrosine protein phosphatases I"/>
    <property type="match status" value="1"/>
</dbReference>
<dbReference type="SMART" id="SM00226">
    <property type="entry name" value="LMWPc"/>
    <property type="match status" value="1"/>
</dbReference>
<feature type="active site" description="Proton donor" evidence="6">
    <location>
        <position position="113"/>
    </location>
</feature>
<name>A0A0C3HTZ8_OIDMZ</name>
<evidence type="ECO:0000259" key="7">
    <source>
        <dbReference type="SMART" id="SM00226"/>
    </source>
</evidence>
<protein>
    <recommendedName>
        <fullName evidence="7">Phosphotyrosine protein phosphatase I domain-containing protein</fullName>
    </recommendedName>
</protein>
<dbReference type="EMBL" id="KN832871">
    <property type="protein sequence ID" value="KIN06495.1"/>
    <property type="molecule type" value="Genomic_DNA"/>
</dbReference>
<keyword evidence="4" id="KW-0378">Hydrolase</keyword>
<comment type="similarity">
    <text evidence="2">Belongs to the low molecular weight phosphotyrosine protein phosphatase family.</text>
</comment>
<gene>
    <name evidence="8" type="ORF">OIDMADRAFT_17344</name>
</gene>
<dbReference type="Pfam" id="PF01451">
    <property type="entry name" value="LMWPc"/>
    <property type="match status" value="1"/>
</dbReference>
<dbReference type="InterPro" id="IPR017867">
    <property type="entry name" value="Tyr_phospatase_low_mol_wt"/>
</dbReference>
<dbReference type="GO" id="GO:0004726">
    <property type="term" value="F:non-membrane spanning protein tyrosine phosphatase activity"/>
    <property type="evidence" value="ECO:0007669"/>
    <property type="project" value="InterPro"/>
</dbReference>
<dbReference type="PANTHER" id="PTHR11717">
    <property type="entry name" value="LOW MOLECULAR WEIGHT PROTEIN TYROSINE PHOSPHATASE"/>
    <property type="match status" value="1"/>
</dbReference>
<accession>A0A0C3HTZ8</accession>
<dbReference type="GO" id="GO:0003993">
    <property type="term" value="F:acid phosphatase activity"/>
    <property type="evidence" value="ECO:0007669"/>
    <property type="project" value="InterPro"/>
</dbReference>
<keyword evidence="3" id="KW-0963">Cytoplasm</keyword>
<dbReference type="PRINTS" id="PR00719">
    <property type="entry name" value="LMWPTPASE"/>
</dbReference>
<dbReference type="PRINTS" id="PR00720">
    <property type="entry name" value="MAMMALPTPASE"/>
</dbReference>
<evidence type="ECO:0000256" key="3">
    <source>
        <dbReference type="ARBA" id="ARBA00022490"/>
    </source>
</evidence>
<dbReference type="CDD" id="cd16343">
    <property type="entry name" value="LMWPTP"/>
    <property type="match status" value="1"/>
</dbReference>
<dbReference type="STRING" id="913774.A0A0C3HTZ8"/>
<evidence type="ECO:0000256" key="5">
    <source>
        <dbReference type="ARBA" id="ARBA00022912"/>
    </source>
</evidence>
<dbReference type="InterPro" id="IPR036196">
    <property type="entry name" value="Ptyr_pPase_sf"/>
</dbReference>
<dbReference type="InterPro" id="IPR023485">
    <property type="entry name" value="Ptyr_pPase"/>
</dbReference>
<reference evidence="9" key="2">
    <citation type="submission" date="2015-01" db="EMBL/GenBank/DDBJ databases">
        <title>Evolutionary Origins and Diversification of the Mycorrhizal Mutualists.</title>
        <authorList>
            <consortium name="DOE Joint Genome Institute"/>
            <consortium name="Mycorrhizal Genomics Consortium"/>
            <person name="Kohler A."/>
            <person name="Kuo A."/>
            <person name="Nagy L.G."/>
            <person name="Floudas D."/>
            <person name="Copeland A."/>
            <person name="Barry K.W."/>
            <person name="Cichocki N."/>
            <person name="Veneault-Fourrey C."/>
            <person name="LaButti K."/>
            <person name="Lindquist E.A."/>
            <person name="Lipzen A."/>
            <person name="Lundell T."/>
            <person name="Morin E."/>
            <person name="Murat C."/>
            <person name="Riley R."/>
            <person name="Ohm R."/>
            <person name="Sun H."/>
            <person name="Tunlid A."/>
            <person name="Henrissat B."/>
            <person name="Grigoriev I.V."/>
            <person name="Hibbett D.S."/>
            <person name="Martin F."/>
        </authorList>
    </citation>
    <scope>NUCLEOTIDE SEQUENCE [LARGE SCALE GENOMIC DNA]</scope>
    <source>
        <strain evidence="9">Zn</strain>
    </source>
</reference>
<dbReference type="FunCoup" id="A0A0C3HTZ8">
    <property type="interactions" value="612"/>
</dbReference>
<dbReference type="InterPro" id="IPR002115">
    <property type="entry name" value="Tyr_Pase_low_mol_wt_mml"/>
</dbReference>
<evidence type="ECO:0000313" key="9">
    <source>
        <dbReference type="Proteomes" id="UP000054321"/>
    </source>
</evidence>
<evidence type="ECO:0000256" key="4">
    <source>
        <dbReference type="ARBA" id="ARBA00022801"/>
    </source>
</evidence>
<proteinExistence type="inferred from homology"/>
<dbReference type="InParanoid" id="A0A0C3HTZ8"/>
<organism evidence="8 9">
    <name type="scientific">Oidiodendron maius (strain Zn)</name>
    <dbReference type="NCBI Taxonomy" id="913774"/>
    <lineage>
        <taxon>Eukaryota</taxon>
        <taxon>Fungi</taxon>
        <taxon>Dikarya</taxon>
        <taxon>Ascomycota</taxon>
        <taxon>Pezizomycotina</taxon>
        <taxon>Leotiomycetes</taxon>
        <taxon>Leotiomycetes incertae sedis</taxon>
        <taxon>Myxotrichaceae</taxon>
        <taxon>Oidiodendron</taxon>
    </lineage>
</organism>
<dbReference type="GO" id="GO:0005737">
    <property type="term" value="C:cytoplasm"/>
    <property type="evidence" value="ECO:0007669"/>
    <property type="project" value="UniProtKB-SubCell"/>
</dbReference>
<dbReference type="AlphaFoldDB" id="A0A0C3HTZ8"/>
<dbReference type="PANTHER" id="PTHR11717:SF7">
    <property type="entry name" value="LOW MOLECULAR WEIGHT PHOSPHOTYROSINE PROTEIN PHOSPHATASE"/>
    <property type="match status" value="1"/>
</dbReference>
<evidence type="ECO:0000256" key="1">
    <source>
        <dbReference type="ARBA" id="ARBA00004496"/>
    </source>
</evidence>
<comment type="subcellular location">
    <subcellularLocation>
        <location evidence="1">Cytoplasm</location>
    </subcellularLocation>
</comment>
<keyword evidence="9" id="KW-1185">Reference proteome</keyword>
<dbReference type="OrthoDB" id="3388at2759"/>
<dbReference type="Gene3D" id="3.40.50.2300">
    <property type="match status" value="1"/>
</dbReference>
<dbReference type="InterPro" id="IPR050438">
    <property type="entry name" value="LMW_PTPase"/>
</dbReference>
<evidence type="ECO:0000313" key="8">
    <source>
        <dbReference type="EMBL" id="KIN06495.1"/>
    </source>
</evidence>
<evidence type="ECO:0000256" key="6">
    <source>
        <dbReference type="PIRSR" id="PIRSR617867-1"/>
    </source>
</evidence>
<dbReference type="HOGENOM" id="CLU_071415_2_0_1"/>